<reference evidence="3" key="2">
    <citation type="submission" date="2018-10" db="EMBL/GenBank/DDBJ databases">
        <authorList>
            <person name="Wang Y."/>
            <person name="Wang J."/>
            <person name="Yang X."/>
            <person name="Wang Z."/>
            <person name="Huang Y."/>
        </authorList>
    </citation>
    <scope>NUCLEOTIDE SEQUENCE [LARGE SCALE GENOMIC DNA]</scope>
    <source>
        <strain evidence="3">J015</strain>
    </source>
</reference>
<dbReference type="Pfam" id="PF12277">
    <property type="entry name" value="DUF3618"/>
    <property type="match status" value="1"/>
</dbReference>
<sequence>MSDNPDAIRSDIEATRARLGTNVDAVADKVTPSNIVHRQTDKVKGAVTGVKEKIMGAADSASTTVQDTVHSGAGHTGNAMHSTGETLHGAKDTAAAKLNDAGTAISQAPDQVKAKTQGNPLAAGLIAFGAGMLISSLIPASQKERQAADQLKTAAQPLATQVTDAAKTVVEDLKEPAQEAMDNVKATATDAAQNVKTEGQHAATDVKDRATDAKTNVQNT</sequence>
<accession>A0A3B0FL19</accession>
<reference evidence="2 3" key="1">
    <citation type="submission" date="2018-10" db="EMBL/GenBank/DDBJ databases">
        <title>Genome-guide identification and characterization of bacteria that degrade polycyclic aromatic hydrocarbons and resist hexavalent chromium simultaneously.</title>
        <authorList>
            <person name="Feng H."/>
        </authorList>
    </citation>
    <scope>NUCLEOTIDE SEQUENCE [LARGE SCALE GENOMIC DNA]</scope>
    <source>
        <strain evidence="2 3">J015</strain>
    </source>
</reference>
<proteinExistence type="predicted"/>
<dbReference type="AlphaFoldDB" id="A0A3B0FL19"/>
<gene>
    <name evidence="2" type="ORF">D7Z96_20830</name>
</gene>
<feature type="region of interest" description="Disordered" evidence="1">
    <location>
        <begin position="188"/>
        <end position="220"/>
    </location>
</feature>
<evidence type="ECO:0000313" key="2">
    <source>
        <dbReference type="EMBL" id="RKO19147.1"/>
    </source>
</evidence>
<dbReference type="OMA" id="AHERANQ"/>
<evidence type="ECO:0000313" key="3">
    <source>
        <dbReference type="Proteomes" id="UP000273159"/>
    </source>
</evidence>
<dbReference type="Gene3D" id="1.20.120.20">
    <property type="entry name" value="Apolipoprotein"/>
    <property type="match status" value="2"/>
</dbReference>
<dbReference type="InterPro" id="IPR022062">
    <property type="entry name" value="DUF3618"/>
</dbReference>
<dbReference type="Proteomes" id="UP000273159">
    <property type="component" value="Unassembled WGS sequence"/>
</dbReference>
<name>A0A3B0FL19_PSEPS</name>
<organism evidence="2 3">
    <name type="scientific">Pseudarthrobacter phenanthrenivorans</name>
    <name type="common">Arthrobacter phenanthrenivorans</name>
    <dbReference type="NCBI Taxonomy" id="361575"/>
    <lineage>
        <taxon>Bacteria</taxon>
        <taxon>Bacillati</taxon>
        <taxon>Actinomycetota</taxon>
        <taxon>Actinomycetes</taxon>
        <taxon>Micrococcales</taxon>
        <taxon>Micrococcaceae</taxon>
        <taxon>Pseudarthrobacter</taxon>
    </lineage>
</organism>
<protein>
    <submittedName>
        <fullName evidence="2">DUF3618 domain-containing protein</fullName>
    </submittedName>
</protein>
<evidence type="ECO:0000256" key="1">
    <source>
        <dbReference type="SAM" id="MobiDB-lite"/>
    </source>
</evidence>
<dbReference type="EMBL" id="RBNH01000057">
    <property type="protein sequence ID" value="RKO19147.1"/>
    <property type="molecule type" value="Genomic_DNA"/>
</dbReference>
<comment type="caution">
    <text evidence="2">The sequence shown here is derived from an EMBL/GenBank/DDBJ whole genome shotgun (WGS) entry which is preliminary data.</text>
</comment>
<dbReference type="RefSeq" id="WP_013599611.1">
    <property type="nucleotide sequence ID" value="NZ_RBNH01000057.1"/>
</dbReference>